<keyword evidence="3" id="KW-0809">Transit peptide</keyword>
<evidence type="ECO:0000256" key="9">
    <source>
        <dbReference type="SAM" id="MobiDB-lite"/>
    </source>
</evidence>
<evidence type="ECO:0000313" key="10">
    <source>
        <dbReference type="Ensembl" id="ENSSORP00005001824.1"/>
    </source>
</evidence>
<dbReference type="AlphaFoldDB" id="A0A672YB76"/>
<feature type="compositionally biased region" description="Basic and acidic residues" evidence="9">
    <location>
        <begin position="36"/>
        <end position="64"/>
    </location>
</feature>
<accession>A0A672YB76</accession>
<keyword evidence="11" id="KW-1185">Reference proteome</keyword>
<dbReference type="GO" id="GO:0003735">
    <property type="term" value="F:structural constituent of ribosome"/>
    <property type="evidence" value="ECO:0007669"/>
    <property type="project" value="InterPro"/>
</dbReference>
<dbReference type="Ensembl" id="ENSSORT00005001879.1">
    <property type="protein sequence ID" value="ENSSORP00005001824.1"/>
    <property type="gene ID" value="ENSSORG00005001047.1"/>
</dbReference>
<evidence type="ECO:0000256" key="4">
    <source>
        <dbReference type="ARBA" id="ARBA00022980"/>
    </source>
</evidence>
<dbReference type="PANTHER" id="PTHR13231:SF3">
    <property type="entry name" value="SMALL RIBOSOMAL SUBUNIT PROTEIN MS31"/>
    <property type="match status" value="1"/>
</dbReference>
<name>A0A672YB76_9TELE</name>
<evidence type="ECO:0000256" key="5">
    <source>
        <dbReference type="ARBA" id="ARBA00023128"/>
    </source>
</evidence>
<reference evidence="10" key="2">
    <citation type="submission" date="2025-08" db="UniProtKB">
        <authorList>
            <consortium name="Ensembl"/>
        </authorList>
    </citation>
    <scope>IDENTIFICATION</scope>
</reference>
<feature type="region of interest" description="Disordered" evidence="9">
    <location>
        <begin position="31"/>
        <end position="64"/>
    </location>
</feature>
<reference evidence="10" key="1">
    <citation type="submission" date="2019-06" db="EMBL/GenBank/DDBJ databases">
        <authorList>
            <consortium name="Wellcome Sanger Institute Data Sharing"/>
        </authorList>
    </citation>
    <scope>NUCLEOTIDE SEQUENCE [LARGE SCALE GENOMIC DNA]</scope>
</reference>
<evidence type="ECO:0000256" key="6">
    <source>
        <dbReference type="ARBA" id="ARBA00023274"/>
    </source>
</evidence>
<evidence type="ECO:0000256" key="8">
    <source>
        <dbReference type="ARBA" id="ARBA00035363"/>
    </source>
</evidence>
<evidence type="ECO:0000256" key="2">
    <source>
        <dbReference type="ARBA" id="ARBA00011057"/>
    </source>
</evidence>
<evidence type="ECO:0000313" key="11">
    <source>
        <dbReference type="Proteomes" id="UP000472271"/>
    </source>
</evidence>
<proteinExistence type="inferred from homology"/>
<dbReference type="InParanoid" id="A0A672YB76"/>
<keyword evidence="5" id="KW-0496">Mitochondrion</keyword>
<organism evidence="10 11">
    <name type="scientific">Sphaeramia orbicularis</name>
    <name type="common">orbiculate cardinalfish</name>
    <dbReference type="NCBI Taxonomy" id="375764"/>
    <lineage>
        <taxon>Eukaryota</taxon>
        <taxon>Metazoa</taxon>
        <taxon>Chordata</taxon>
        <taxon>Craniata</taxon>
        <taxon>Vertebrata</taxon>
        <taxon>Euteleostomi</taxon>
        <taxon>Actinopterygii</taxon>
        <taxon>Neopterygii</taxon>
        <taxon>Teleostei</taxon>
        <taxon>Neoteleostei</taxon>
        <taxon>Acanthomorphata</taxon>
        <taxon>Gobiaria</taxon>
        <taxon>Kurtiformes</taxon>
        <taxon>Apogonoidei</taxon>
        <taxon>Apogonidae</taxon>
        <taxon>Apogoninae</taxon>
        <taxon>Sphaeramia</taxon>
    </lineage>
</organism>
<evidence type="ECO:0000256" key="7">
    <source>
        <dbReference type="ARBA" id="ARBA00035133"/>
    </source>
</evidence>
<dbReference type="InterPro" id="IPR026299">
    <property type="entry name" value="MRP-S31"/>
</dbReference>
<keyword evidence="6" id="KW-0687">Ribonucleoprotein</keyword>
<protein>
    <recommendedName>
        <fullName evidence="7">Small ribosomal subunit protein mS31</fullName>
    </recommendedName>
    <alternativeName>
        <fullName evidence="8">28S ribosomal protein S31, mitochondrial</fullName>
    </alternativeName>
</protein>
<comment type="subcellular location">
    <subcellularLocation>
        <location evidence="1">Mitochondrion</location>
    </subcellularLocation>
</comment>
<dbReference type="Pfam" id="PF15433">
    <property type="entry name" value="MRP-S31"/>
    <property type="match status" value="1"/>
</dbReference>
<gene>
    <name evidence="10" type="primary">mrps31</name>
</gene>
<evidence type="ECO:0000256" key="3">
    <source>
        <dbReference type="ARBA" id="ARBA00022946"/>
    </source>
</evidence>
<dbReference type="PANTHER" id="PTHR13231">
    <property type="entry name" value="MITOCHONDRIAL RIBOSOMAL PROTEIN S31"/>
    <property type="match status" value="1"/>
</dbReference>
<dbReference type="Proteomes" id="UP000472271">
    <property type="component" value="Chromosome 14"/>
</dbReference>
<dbReference type="GO" id="GO:0005763">
    <property type="term" value="C:mitochondrial small ribosomal subunit"/>
    <property type="evidence" value="ECO:0007669"/>
    <property type="project" value="InterPro"/>
</dbReference>
<keyword evidence="4" id="KW-0689">Ribosomal protein</keyword>
<sequence length="422" mass="47677">MFWFSRRISNGAGVKCLSTGSVKLCQKSDGVGLSEQDGKVDTEKECEHTETKPLAEQKATDDDNSLKISDKQEEAAVLMTNDEGTKEQNISVITEQDAAKPETEKAVATKSEKEMLLDLLSGMKVEVTNKRKLKNPMADKEYAFMSKPTPIPTEMESTISMFQKATVEASSQSETLNPELVAAASAAASTLPNSSQAESELLQQLRQHESITEAQKKGDSNIGLIIANMKVGRGPNRQNTRPTNQIRFDEDEQMYTRDRGITNELMFGFISRKKLFTVKRLNIFVPPTDEDAVEPTVARPTLWDVDFANQLSLLTDQMPQNGIEEMILWTKQGKVWQYPINNEDGLEEEANVPFHEHVFLEKHLEEGFPRQGPVRHFMDLVVAGLSKNPYLTVQQKKDHISWFRDYFHQKEDVLKEADTYLN</sequence>
<evidence type="ECO:0000256" key="1">
    <source>
        <dbReference type="ARBA" id="ARBA00004173"/>
    </source>
</evidence>
<reference evidence="10" key="3">
    <citation type="submission" date="2025-09" db="UniProtKB">
        <authorList>
            <consortium name="Ensembl"/>
        </authorList>
    </citation>
    <scope>IDENTIFICATION</scope>
</reference>
<comment type="similarity">
    <text evidence="2">Belongs to the mitochondrion-specific ribosomal protein mS31 family.</text>
</comment>